<evidence type="ECO:0000313" key="1">
    <source>
        <dbReference type="WBParaSite" id="HPLM_0002082501-mRNA-1"/>
    </source>
</evidence>
<dbReference type="AlphaFoldDB" id="A0A0N4X8Y3"/>
<protein>
    <submittedName>
        <fullName evidence="1">PWWP domain-containing protein</fullName>
    </submittedName>
</protein>
<name>A0A0N4X8Y3_HAEPC</name>
<organism evidence="1">
    <name type="scientific">Haemonchus placei</name>
    <name type="common">Barber's pole worm</name>
    <dbReference type="NCBI Taxonomy" id="6290"/>
    <lineage>
        <taxon>Eukaryota</taxon>
        <taxon>Metazoa</taxon>
        <taxon>Ecdysozoa</taxon>
        <taxon>Nematoda</taxon>
        <taxon>Chromadorea</taxon>
        <taxon>Rhabditida</taxon>
        <taxon>Rhabditina</taxon>
        <taxon>Rhabditomorpha</taxon>
        <taxon>Strongyloidea</taxon>
        <taxon>Trichostrongylidae</taxon>
        <taxon>Haemonchus</taxon>
    </lineage>
</organism>
<accession>A0A0N4X8Y3</accession>
<reference evidence="1" key="1">
    <citation type="submission" date="2017-02" db="UniProtKB">
        <authorList>
            <consortium name="WormBaseParasite"/>
        </authorList>
    </citation>
    <scope>IDENTIFICATION</scope>
</reference>
<proteinExistence type="predicted"/>
<dbReference type="WBParaSite" id="HPLM_0002082501-mRNA-1">
    <property type="protein sequence ID" value="HPLM_0002082501-mRNA-1"/>
    <property type="gene ID" value="HPLM_0002082501"/>
</dbReference>
<sequence>MEAQYNRHHGAKEKQFNIGDFVWAKDYRSGWPKHTPGQVLQRHEDRLYDIAVNGEIWKRHANQLRLRVMNTPPYQQQNSLSYSCCQCQRQPMLQEKERQNNLPLRADRNSHQQWTVSQERLLLRLKELMDNANHITTRTEAIDGRSQEGDVRLERPS</sequence>